<dbReference type="KEGG" id="vte:BHY08_07455"/>
<keyword evidence="2" id="KW-1185">Reference proteome</keyword>
<dbReference type="RefSeq" id="WP_071457271.1">
    <property type="nucleotide sequence ID" value="NZ_CP017267.1"/>
</dbReference>
<dbReference type="AlphaFoldDB" id="A0A1J0A6V9"/>
<name>A0A1J0A6V9_9ENTE</name>
<gene>
    <name evidence="1" type="ORF">BHY08_07455</name>
</gene>
<dbReference type="GO" id="GO:0030153">
    <property type="term" value="P:bacteriocin immunity"/>
    <property type="evidence" value="ECO:0007669"/>
    <property type="project" value="InterPro"/>
</dbReference>
<dbReference type="InterPro" id="IPR015046">
    <property type="entry name" value="LciA_Immunity-like"/>
</dbReference>
<proteinExistence type="predicted"/>
<accession>A0A1J0A6V9</accession>
<evidence type="ECO:0000313" key="2">
    <source>
        <dbReference type="Proteomes" id="UP000191200"/>
    </source>
</evidence>
<dbReference type="CDD" id="cd21059">
    <property type="entry name" value="LciA-like"/>
    <property type="match status" value="1"/>
</dbReference>
<dbReference type="Pfam" id="PF08951">
    <property type="entry name" value="EntA_Immun"/>
    <property type="match status" value="1"/>
</dbReference>
<dbReference type="Proteomes" id="UP000191200">
    <property type="component" value="Chromosome"/>
</dbReference>
<dbReference type="EMBL" id="CP017267">
    <property type="protein sequence ID" value="APB31677.1"/>
    <property type="molecule type" value="Genomic_DNA"/>
</dbReference>
<organism evidence="1 2">
    <name type="scientific">Vagococcus teuberi</name>
    <dbReference type="NCBI Taxonomy" id="519472"/>
    <lineage>
        <taxon>Bacteria</taxon>
        <taxon>Bacillati</taxon>
        <taxon>Bacillota</taxon>
        <taxon>Bacilli</taxon>
        <taxon>Lactobacillales</taxon>
        <taxon>Enterococcaceae</taxon>
        <taxon>Vagococcus</taxon>
    </lineage>
</organism>
<evidence type="ECO:0000313" key="1">
    <source>
        <dbReference type="EMBL" id="APB31677.1"/>
    </source>
</evidence>
<protein>
    <recommendedName>
        <fullName evidence="3">Bacteriocin immunity protein</fullName>
    </recommendedName>
</protein>
<evidence type="ECO:0008006" key="3">
    <source>
        <dbReference type="Google" id="ProtNLM"/>
    </source>
</evidence>
<sequence>MQKQMSNKEFICCIDKLILKEIPKNEKAILTKAKTTLENNSYLPRVVSDLRASLTPLAVSGQLSKETGELYLTITNYPYTNNNLGGGLISVFGNNLK</sequence>
<reference evidence="1 2" key="1">
    <citation type="submission" date="2016-09" db="EMBL/GenBank/DDBJ databases">
        <title>Vagococcus teuberi sp. nov., isolated from the Malian artisanal sour milk fene.</title>
        <authorList>
            <person name="Wullschleger S."/>
            <person name="Seifert C."/>
            <person name="Baumgartner S."/>
            <person name="Lacroix C."/>
            <person name="Bonfoh B."/>
            <person name="Stevens M.J."/>
            <person name="Meile L."/>
        </authorList>
    </citation>
    <scope>NUCLEOTIDE SEQUENCE [LARGE SCALE GENOMIC DNA]</scope>
    <source>
        <strain evidence="1 2">DSM 21459</strain>
    </source>
</reference>
<dbReference type="STRING" id="519472.BHY08_07455"/>